<keyword evidence="2" id="KW-1185">Reference proteome</keyword>
<dbReference type="Proteomes" id="UP000054843">
    <property type="component" value="Unassembled WGS sequence"/>
</dbReference>
<evidence type="ECO:0000313" key="1">
    <source>
        <dbReference type="EMBL" id="KRZ68687.1"/>
    </source>
</evidence>
<comment type="caution">
    <text evidence="1">The sequence shown here is derived from an EMBL/GenBank/DDBJ whole genome shotgun (WGS) entry which is preliminary data.</text>
</comment>
<accession>A0A0V1MAQ9</accession>
<gene>
    <name evidence="1" type="ORF">T10_4453</name>
</gene>
<proteinExistence type="predicted"/>
<evidence type="ECO:0000313" key="2">
    <source>
        <dbReference type="Proteomes" id="UP000054843"/>
    </source>
</evidence>
<dbReference type="EMBL" id="JYDO01000157">
    <property type="protein sequence ID" value="KRZ68687.1"/>
    <property type="molecule type" value="Genomic_DNA"/>
</dbReference>
<reference evidence="1 2" key="1">
    <citation type="submission" date="2015-01" db="EMBL/GenBank/DDBJ databases">
        <title>Evolution of Trichinella species and genotypes.</title>
        <authorList>
            <person name="Korhonen P.K."/>
            <person name="Edoardo P."/>
            <person name="Giuseppe L.R."/>
            <person name="Gasser R.B."/>
        </authorList>
    </citation>
    <scope>NUCLEOTIDE SEQUENCE [LARGE SCALE GENOMIC DNA]</scope>
    <source>
        <strain evidence="1">ISS1980</strain>
    </source>
</reference>
<dbReference type="AlphaFoldDB" id="A0A0V1MAQ9"/>
<name>A0A0V1MAQ9_9BILA</name>
<protein>
    <submittedName>
        <fullName evidence="1">Uncharacterized protein</fullName>
    </submittedName>
</protein>
<organism evidence="1 2">
    <name type="scientific">Trichinella papuae</name>
    <dbReference type="NCBI Taxonomy" id="268474"/>
    <lineage>
        <taxon>Eukaryota</taxon>
        <taxon>Metazoa</taxon>
        <taxon>Ecdysozoa</taxon>
        <taxon>Nematoda</taxon>
        <taxon>Enoplea</taxon>
        <taxon>Dorylaimia</taxon>
        <taxon>Trichinellida</taxon>
        <taxon>Trichinellidae</taxon>
        <taxon>Trichinella</taxon>
    </lineage>
</organism>
<sequence length="104" mass="11805">MRFVFSACSPGRITGVRTGNRRSELPRRRPTRTSPDAWLMYFDNKKFVLQRSSRAHYSQDVVSVSAWAHSTYEPLVQLSIVILPRTFTACSDMTPTPVELLGVT</sequence>